<evidence type="ECO:0000313" key="1">
    <source>
        <dbReference type="EMBL" id="CAD7396362.1"/>
    </source>
</evidence>
<organism evidence="1">
    <name type="scientific">Timema cristinae</name>
    <name type="common">Walking stick</name>
    <dbReference type="NCBI Taxonomy" id="61476"/>
    <lineage>
        <taxon>Eukaryota</taxon>
        <taxon>Metazoa</taxon>
        <taxon>Ecdysozoa</taxon>
        <taxon>Arthropoda</taxon>
        <taxon>Hexapoda</taxon>
        <taxon>Insecta</taxon>
        <taxon>Pterygota</taxon>
        <taxon>Neoptera</taxon>
        <taxon>Polyneoptera</taxon>
        <taxon>Phasmatodea</taxon>
        <taxon>Timematodea</taxon>
        <taxon>Timematoidea</taxon>
        <taxon>Timematidae</taxon>
        <taxon>Timema</taxon>
    </lineage>
</organism>
<reference evidence="1" key="1">
    <citation type="submission" date="2020-11" db="EMBL/GenBank/DDBJ databases">
        <authorList>
            <person name="Tran Van P."/>
        </authorList>
    </citation>
    <scope>NUCLEOTIDE SEQUENCE</scope>
</reference>
<name>A0A7R9CGT4_TIMCR</name>
<accession>A0A7R9CGT4</accession>
<dbReference type="EMBL" id="OC317350">
    <property type="protein sequence ID" value="CAD7396362.1"/>
    <property type="molecule type" value="Genomic_DNA"/>
</dbReference>
<gene>
    <name evidence="1" type="ORF">TCEB3V08_LOCUS3564</name>
</gene>
<sequence>MVALVCYTGIRTPPIQSTGGGQGSCLSNALDLLATTTVIPVEPTTSVLKEDSSSSKSTRRLIRVDFSKLKLANALVVLRSTAEDGEIEVRISVGVTVDSNFRRQISTEQKRGHVTRSKPITIGASCSAEVQLFSTSSALHRRTNQISEPTILNQYAYAFDPTHALYSQNQADSFVCRCKEI</sequence>
<protein>
    <submittedName>
        <fullName evidence="1">Uncharacterized protein</fullName>
    </submittedName>
</protein>
<dbReference type="AlphaFoldDB" id="A0A7R9CGT4"/>
<proteinExistence type="predicted"/>